<dbReference type="Gene3D" id="1.20.1250.20">
    <property type="entry name" value="MFS general substrate transporter like domains"/>
    <property type="match status" value="1"/>
</dbReference>
<dbReference type="InterPro" id="IPR020846">
    <property type="entry name" value="MFS_dom"/>
</dbReference>
<feature type="transmembrane region" description="Helical" evidence="9">
    <location>
        <begin position="105"/>
        <end position="124"/>
    </location>
</feature>
<dbReference type="SUPFAM" id="SSF103473">
    <property type="entry name" value="MFS general substrate transporter"/>
    <property type="match status" value="1"/>
</dbReference>
<evidence type="ECO:0000256" key="3">
    <source>
        <dbReference type="ARBA" id="ARBA00022475"/>
    </source>
</evidence>
<feature type="compositionally biased region" description="Polar residues" evidence="8">
    <location>
        <begin position="34"/>
        <end position="55"/>
    </location>
</feature>
<evidence type="ECO:0000313" key="12">
    <source>
        <dbReference type="Proteomes" id="UP000799767"/>
    </source>
</evidence>
<dbReference type="EMBL" id="MU001637">
    <property type="protein sequence ID" value="KAF2482125.1"/>
    <property type="molecule type" value="Genomic_DNA"/>
</dbReference>
<dbReference type="InterPro" id="IPR036259">
    <property type="entry name" value="MFS_trans_sf"/>
</dbReference>
<feature type="transmembrane region" description="Helical" evidence="9">
    <location>
        <begin position="224"/>
        <end position="244"/>
    </location>
</feature>
<dbReference type="PANTHER" id="PTHR23502:SF186">
    <property type="entry name" value="MAJOR FACILITATOR SUPERFAMILY (MFS) PROFILE DOMAIN-CONTAINING PROTEIN"/>
    <property type="match status" value="1"/>
</dbReference>
<proteinExistence type="inferred from homology"/>
<dbReference type="GeneID" id="54478386"/>
<dbReference type="PROSITE" id="PS50850">
    <property type="entry name" value="MFS"/>
    <property type="match status" value="1"/>
</dbReference>
<name>A0A6A6PQB0_9PEZI</name>
<feature type="transmembrane region" description="Helical" evidence="9">
    <location>
        <begin position="200"/>
        <end position="218"/>
    </location>
</feature>
<feature type="compositionally biased region" description="Polar residues" evidence="8">
    <location>
        <begin position="14"/>
        <end position="23"/>
    </location>
</feature>
<organism evidence="11 12">
    <name type="scientific">Neohortaea acidophila</name>
    <dbReference type="NCBI Taxonomy" id="245834"/>
    <lineage>
        <taxon>Eukaryota</taxon>
        <taxon>Fungi</taxon>
        <taxon>Dikarya</taxon>
        <taxon>Ascomycota</taxon>
        <taxon>Pezizomycotina</taxon>
        <taxon>Dothideomycetes</taxon>
        <taxon>Dothideomycetidae</taxon>
        <taxon>Mycosphaerellales</taxon>
        <taxon>Teratosphaeriaceae</taxon>
        <taxon>Neohortaea</taxon>
    </lineage>
</organism>
<keyword evidence="6 9" id="KW-0472">Membrane</keyword>
<feature type="region of interest" description="Disordered" evidence="8">
    <location>
        <begin position="1"/>
        <end position="55"/>
    </location>
</feature>
<gene>
    <name evidence="11" type="ORF">BDY17DRAFT_325614</name>
</gene>
<reference evidence="11" key="1">
    <citation type="journal article" date="2020" name="Stud. Mycol.">
        <title>101 Dothideomycetes genomes: a test case for predicting lifestyles and emergence of pathogens.</title>
        <authorList>
            <person name="Haridas S."/>
            <person name="Albert R."/>
            <person name="Binder M."/>
            <person name="Bloem J."/>
            <person name="Labutti K."/>
            <person name="Salamov A."/>
            <person name="Andreopoulos B."/>
            <person name="Baker S."/>
            <person name="Barry K."/>
            <person name="Bills G."/>
            <person name="Bluhm B."/>
            <person name="Cannon C."/>
            <person name="Castanera R."/>
            <person name="Culley D."/>
            <person name="Daum C."/>
            <person name="Ezra D."/>
            <person name="Gonzalez J."/>
            <person name="Henrissat B."/>
            <person name="Kuo A."/>
            <person name="Liang C."/>
            <person name="Lipzen A."/>
            <person name="Lutzoni F."/>
            <person name="Magnuson J."/>
            <person name="Mondo S."/>
            <person name="Nolan M."/>
            <person name="Ohm R."/>
            <person name="Pangilinan J."/>
            <person name="Park H.-J."/>
            <person name="Ramirez L."/>
            <person name="Alfaro M."/>
            <person name="Sun H."/>
            <person name="Tritt A."/>
            <person name="Yoshinaga Y."/>
            <person name="Zwiers L.-H."/>
            <person name="Turgeon B."/>
            <person name="Goodwin S."/>
            <person name="Spatafora J."/>
            <person name="Crous P."/>
            <person name="Grigoriev I."/>
        </authorList>
    </citation>
    <scope>NUCLEOTIDE SEQUENCE</scope>
    <source>
        <strain evidence="11">CBS 113389</strain>
    </source>
</reference>
<dbReference type="PANTHER" id="PTHR23502">
    <property type="entry name" value="MAJOR FACILITATOR SUPERFAMILY"/>
    <property type="match status" value="1"/>
</dbReference>
<feature type="transmembrane region" description="Helical" evidence="9">
    <location>
        <begin position="368"/>
        <end position="389"/>
    </location>
</feature>
<evidence type="ECO:0000256" key="9">
    <source>
        <dbReference type="SAM" id="Phobius"/>
    </source>
</evidence>
<evidence type="ECO:0000256" key="5">
    <source>
        <dbReference type="ARBA" id="ARBA00022989"/>
    </source>
</evidence>
<evidence type="ECO:0000256" key="1">
    <source>
        <dbReference type="ARBA" id="ARBA00004651"/>
    </source>
</evidence>
<evidence type="ECO:0000256" key="2">
    <source>
        <dbReference type="ARBA" id="ARBA00022448"/>
    </source>
</evidence>
<feature type="transmembrane region" description="Helical" evidence="9">
    <location>
        <begin position="428"/>
        <end position="451"/>
    </location>
</feature>
<feature type="transmembrane region" description="Helical" evidence="9">
    <location>
        <begin position="329"/>
        <end position="347"/>
    </location>
</feature>
<evidence type="ECO:0000259" key="10">
    <source>
        <dbReference type="PROSITE" id="PS50850"/>
    </source>
</evidence>
<dbReference type="InterPro" id="IPR011701">
    <property type="entry name" value="MFS"/>
</dbReference>
<accession>A0A6A6PQB0</accession>
<evidence type="ECO:0000256" key="8">
    <source>
        <dbReference type="SAM" id="MobiDB-lite"/>
    </source>
</evidence>
<feature type="transmembrane region" description="Helical" evidence="9">
    <location>
        <begin position="289"/>
        <end position="309"/>
    </location>
</feature>
<feature type="transmembrane region" description="Helical" evidence="9">
    <location>
        <begin position="395"/>
        <end position="416"/>
    </location>
</feature>
<evidence type="ECO:0000256" key="4">
    <source>
        <dbReference type="ARBA" id="ARBA00022692"/>
    </source>
</evidence>
<feature type="transmembrane region" description="Helical" evidence="9">
    <location>
        <begin position="136"/>
        <end position="155"/>
    </location>
</feature>
<feature type="transmembrane region" description="Helical" evidence="9">
    <location>
        <begin position="67"/>
        <end position="85"/>
    </location>
</feature>
<dbReference type="CDD" id="cd17323">
    <property type="entry name" value="MFS_Tpo1_MDR_like"/>
    <property type="match status" value="1"/>
</dbReference>
<keyword evidence="4 9" id="KW-0812">Transmembrane</keyword>
<dbReference type="RefSeq" id="XP_033588695.1">
    <property type="nucleotide sequence ID" value="XM_033737384.1"/>
</dbReference>
<dbReference type="GO" id="GO:0005886">
    <property type="term" value="C:plasma membrane"/>
    <property type="evidence" value="ECO:0007669"/>
    <property type="project" value="UniProtKB-SubCell"/>
</dbReference>
<keyword evidence="5 9" id="KW-1133">Transmembrane helix</keyword>
<sequence>MANAADGQRDAREQQANSKTPLLQRNRHDAEHGNATTTGDAASQSSGNEWESDEVNNPQNWKRWYKWTLVILVSFIEFLTTMPNFMYAPNLTDAEEDLNTTNDTLATFSLTIYILGFALGPLLFGPLTEVYGRAPVYRLCLVAFLCMTLGCGLAQNIEMLVAFRFLAGSFGAAPVAIGGAVVGDLFVVEERGRAMSIYQAGQIISAVVGPPIGGLIGAYLVWRWVFWIVCILAALALICCVFILRETHHQTLQRKLGSKGGPGEDAAGGLASVLKDALMRPVQMLVRSPVVFAGCILIFVVIGLLNVFLTELSRTVQQVYHVSSGQSGTMYLGLALGFVAASVLFGLTNDRIMAALTKRHGGETEPEFRLPATIAAMPIVVIGTLWYGWTLERRNSWIVPIIGSGVAGLGITTVQLSVTTYMIDSFDTFSASALAAVTMARSVGGAILPLAGPPLFKALGQGWGNTILAGLAALCSVLPVLMYIFGSRWRAMFSSEDLMN</sequence>
<evidence type="ECO:0000313" key="11">
    <source>
        <dbReference type="EMBL" id="KAF2482125.1"/>
    </source>
</evidence>
<evidence type="ECO:0000256" key="6">
    <source>
        <dbReference type="ARBA" id="ARBA00023136"/>
    </source>
</evidence>
<feature type="domain" description="Major facilitator superfamily (MFS) profile" evidence="10">
    <location>
        <begin position="69"/>
        <end position="490"/>
    </location>
</feature>
<keyword evidence="12" id="KW-1185">Reference proteome</keyword>
<dbReference type="OrthoDB" id="5296287at2759"/>
<comment type="subcellular location">
    <subcellularLocation>
        <location evidence="1">Cell membrane</location>
        <topology evidence="1">Multi-pass membrane protein</topology>
    </subcellularLocation>
</comment>
<dbReference type="Proteomes" id="UP000799767">
    <property type="component" value="Unassembled WGS sequence"/>
</dbReference>
<keyword evidence="2" id="KW-0813">Transport</keyword>
<dbReference type="AlphaFoldDB" id="A0A6A6PQB0"/>
<protein>
    <submittedName>
        <fullName evidence="11">Major facilitator superfamily domain-containing protein</fullName>
    </submittedName>
</protein>
<dbReference type="GO" id="GO:0022857">
    <property type="term" value="F:transmembrane transporter activity"/>
    <property type="evidence" value="ECO:0007669"/>
    <property type="project" value="InterPro"/>
</dbReference>
<keyword evidence="3" id="KW-1003">Cell membrane</keyword>
<evidence type="ECO:0000256" key="7">
    <source>
        <dbReference type="ARBA" id="ARBA00038459"/>
    </source>
</evidence>
<comment type="similarity">
    <text evidence="7">Belongs to the major facilitator superfamily. DHA1 family. Polyamines/proton antiporter (TC 2.A.1.2.16) subfamily.</text>
</comment>
<feature type="transmembrane region" description="Helical" evidence="9">
    <location>
        <begin position="463"/>
        <end position="485"/>
    </location>
</feature>
<feature type="transmembrane region" description="Helical" evidence="9">
    <location>
        <begin position="161"/>
        <end position="188"/>
    </location>
</feature>
<dbReference type="Pfam" id="PF07690">
    <property type="entry name" value="MFS_1"/>
    <property type="match status" value="1"/>
</dbReference>